<feature type="region of interest" description="Disordered" evidence="1">
    <location>
        <begin position="296"/>
        <end position="320"/>
    </location>
</feature>
<evidence type="ECO:0000313" key="5">
    <source>
        <dbReference type="Proteomes" id="UP000011543"/>
    </source>
</evidence>
<sequence length="435" mass="46309">MSEYTSTDEPTPTADESFADRTPPMHPIVTDATPPRDRSLPVSLCRLAGVVGRPQRAPPEQATDTPPQPLSTVLPPLETALSYFEAYVRLRLDLLLTDRYPDTQPRARDAAILASDFLHAGAYAAVADAPLSEQRTLELYRVLTRASTQLSHQLLAVARSRAVSGTHSSGGSSRVVVAGDGDGDGDDGDCDGDDGDCDGDDGDCDRDEGGDGDGDNNNNTEHNPSVTNPLVTLSETAAELGSIAAGASADTRAAMTTYGGSLTAALTAEATRESDIDSSPVAAAVDVLSAAWTTVQEREQEQDQDTATAHETETTLSFVDAEATETDVYRHYRLPSLSSGQFGARDCSESEREHEQVRVQEQEQDQEQDQDQVHVQARNRDAALESARDALRTLDNATDATCPKSIRTALERATRVPGGDTASLAPGSPEPIDDD</sequence>
<reference evidence="2" key="4">
    <citation type="submission" date="2016-09" db="EMBL/GenBank/DDBJ databases">
        <authorList>
            <person name="Pfeiffer F."/>
        </authorList>
    </citation>
    <scope>NUCLEOTIDE SEQUENCE</scope>
    <source>
        <strain evidence="2">ATCC 43099</strain>
    </source>
</reference>
<dbReference type="EMBL" id="AOHS01000060">
    <property type="protein sequence ID" value="ELY23943.1"/>
    <property type="molecule type" value="Genomic_DNA"/>
</dbReference>
<feature type="compositionally biased region" description="Polar residues" evidence="1">
    <location>
        <begin position="216"/>
        <end position="227"/>
    </location>
</feature>
<evidence type="ECO:0000313" key="4">
    <source>
        <dbReference type="Proteomes" id="UP000001879"/>
    </source>
</evidence>
<dbReference type="GeneID" id="8824147"/>
<dbReference type="EMBL" id="CP001932">
    <property type="protein sequence ID" value="ADD04894.1"/>
    <property type="molecule type" value="Genomic_DNA"/>
</dbReference>
<dbReference type="STRING" id="547559.Nmag_1315"/>
<reference evidence="2 4" key="2">
    <citation type="journal article" date="2012" name="BMC Genomics">
        <title>A comparative genomics perspective on the genetic content of the alkaliphilic haloarchaeon Natrialba magadii ATCC 43099T.</title>
        <authorList>
            <person name="Siddaramappa S."/>
            <person name="Challacombe J.F."/>
            <person name="Decastro R.E."/>
            <person name="Pfeiffer F."/>
            <person name="Sastre D.E."/>
            <person name="Gimenez M.I."/>
            <person name="Paggi R.A."/>
            <person name="Detter J.C."/>
            <person name="Davenport K.W."/>
            <person name="Goodwin L.A."/>
            <person name="Kyrpides N."/>
            <person name="Tapia R."/>
            <person name="Pitluck S."/>
            <person name="Lucas S."/>
            <person name="Woyke T."/>
            <person name="Maupin-Furlow J.A."/>
        </authorList>
    </citation>
    <scope>NUCLEOTIDE SEQUENCE [LARGE SCALE GENOMIC DNA]</scope>
    <source>
        <strain evidence="2">ATCC 43099</strain>
        <strain evidence="4">ATCC 43099 / DSM 3394 / CCM 3739 / CIP 104546 / IAM 13178 / JCM 8861 / NBRC 102185 / NCIMB 2190 / MS3</strain>
    </source>
</reference>
<dbReference type="HOGENOM" id="CLU_629493_0_0_2"/>
<evidence type="ECO:0000313" key="2">
    <source>
        <dbReference type="EMBL" id="ADD04894.1"/>
    </source>
</evidence>
<accession>D3SSU8</accession>
<feature type="compositionally biased region" description="Polar residues" evidence="1">
    <location>
        <begin position="163"/>
        <end position="172"/>
    </location>
</feature>
<dbReference type="PATRIC" id="fig|547559.17.peg.3766"/>
<evidence type="ECO:0000313" key="3">
    <source>
        <dbReference type="EMBL" id="ELY23943.1"/>
    </source>
</evidence>
<dbReference type="Proteomes" id="UP000001879">
    <property type="component" value="Chromosome"/>
</dbReference>
<proteinExistence type="predicted"/>
<dbReference type="Proteomes" id="UP000011543">
    <property type="component" value="Unassembled WGS sequence"/>
</dbReference>
<feature type="compositionally biased region" description="Polar residues" evidence="1">
    <location>
        <begin position="1"/>
        <end position="10"/>
    </location>
</feature>
<organism evidence="2 4">
    <name type="scientific">Natrialba magadii (strain ATCC 43099 / DSM 3394 / CCM 3739 / CIP 104546 / IAM 13178 / JCM 8861 / NBRC 102185 / NCIMB 2190 / MS3)</name>
    <name type="common">Natronobacterium magadii</name>
    <dbReference type="NCBI Taxonomy" id="547559"/>
    <lineage>
        <taxon>Archaea</taxon>
        <taxon>Methanobacteriati</taxon>
        <taxon>Methanobacteriota</taxon>
        <taxon>Stenosarchaea group</taxon>
        <taxon>Halobacteria</taxon>
        <taxon>Halobacteriales</taxon>
        <taxon>Natrialbaceae</taxon>
        <taxon>Natrialba</taxon>
    </lineage>
</organism>
<feature type="compositionally biased region" description="Basic and acidic residues" evidence="1">
    <location>
        <begin position="346"/>
        <end position="361"/>
    </location>
</feature>
<dbReference type="PaxDb" id="547559-Nmag_1315"/>
<reference evidence="3 5" key="3">
    <citation type="journal article" date="2014" name="PLoS Genet.">
        <title>Phylogenetically driven sequencing of extremely halophilic archaea reveals strategies for static and dynamic osmo-response.</title>
        <authorList>
            <person name="Becker E.A."/>
            <person name="Seitzer P.M."/>
            <person name="Tritt A."/>
            <person name="Larsen D."/>
            <person name="Krusor M."/>
            <person name="Yao A.I."/>
            <person name="Wu D."/>
            <person name="Madern D."/>
            <person name="Eisen J.A."/>
            <person name="Darling A.E."/>
            <person name="Facciotti M.T."/>
        </authorList>
    </citation>
    <scope>NUCLEOTIDE SEQUENCE [LARGE SCALE GENOMIC DNA]</scope>
    <source>
        <strain evidence="5">ATCC 43099 / DSM 3394 / CCM 3739 / CIP 104546 / IAM 13178 / JCM 8861 / NBRC 102185 / NCIMB 2190 / MS3</strain>
        <strain evidence="3">MS-3</strain>
    </source>
</reference>
<dbReference type="RefSeq" id="WP_004267947.1">
    <property type="nucleotide sequence ID" value="NC_013922.1"/>
</dbReference>
<gene>
    <name evidence="2" type="ordered locus">Nmag_1315</name>
    <name evidence="3" type="ORF">C500_19095</name>
</gene>
<dbReference type="KEGG" id="nmg:Nmag_1315"/>
<feature type="region of interest" description="Disordered" evidence="1">
    <location>
        <begin position="1"/>
        <end position="40"/>
    </location>
</feature>
<feature type="region of interest" description="Disordered" evidence="1">
    <location>
        <begin position="409"/>
        <end position="435"/>
    </location>
</feature>
<feature type="region of interest" description="Disordered" evidence="1">
    <location>
        <begin position="52"/>
        <end position="71"/>
    </location>
</feature>
<dbReference type="eggNOG" id="arCOG01726">
    <property type="taxonomic scope" value="Archaea"/>
</dbReference>
<dbReference type="AlphaFoldDB" id="D3SSU8"/>
<dbReference type="OrthoDB" id="202855at2157"/>
<name>D3SSU8_NATMM</name>
<protein>
    <submittedName>
        <fullName evidence="2">Uncharacterized protein</fullName>
    </submittedName>
</protein>
<feature type="compositionally biased region" description="Acidic residues" evidence="1">
    <location>
        <begin position="181"/>
        <end position="214"/>
    </location>
</feature>
<feature type="region of interest" description="Disordered" evidence="1">
    <location>
        <begin position="339"/>
        <end position="374"/>
    </location>
</feature>
<reference evidence="4" key="1">
    <citation type="submission" date="2010-02" db="EMBL/GenBank/DDBJ databases">
        <title>Complete sequence of chromosome of Natrialba magadii ATCC 43099.</title>
        <authorList>
            <consortium name="US DOE Joint Genome Institute"/>
            <person name="Lucas S."/>
            <person name="Copeland A."/>
            <person name="Lapidus A."/>
            <person name="Cheng J.-F."/>
            <person name="Bruce D."/>
            <person name="Goodwin L."/>
            <person name="Pitluck S."/>
            <person name="Davenport K."/>
            <person name="Saunders E."/>
            <person name="Detter J.C."/>
            <person name="Han C."/>
            <person name="Tapia R."/>
            <person name="Land M."/>
            <person name="Hauser L."/>
            <person name="Kyrpides N."/>
            <person name="Mikhailova N."/>
            <person name="De Castro R.E."/>
            <person name="Maupin-Furlow J.A."/>
            <person name="Woyke T."/>
        </authorList>
    </citation>
    <scope>NUCLEOTIDE SEQUENCE [LARGE SCALE GENOMIC DNA]</scope>
    <source>
        <strain evidence="4">ATCC 43099 / DSM 3394 / CCM 3739 / CIP 104546 / IAM 13178 / JCM 8861 / NBRC 102185 / NCIMB 2190 / MS3</strain>
    </source>
</reference>
<feature type="region of interest" description="Disordered" evidence="1">
    <location>
        <begin position="162"/>
        <end position="227"/>
    </location>
</feature>
<evidence type="ECO:0000256" key="1">
    <source>
        <dbReference type="SAM" id="MobiDB-lite"/>
    </source>
</evidence>
<keyword evidence="4" id="KW-1185">Reference proteome</keyword>